<organism evidence="1 2">
    <name type="scientific">Nelumbo nucifera</name>
    <name type="common">Sacred lotus</name>
    <dbReference type="NCBI Taxonomy" id="4432"/>
    <lineage>
        <taxon>Eukaryota</taxon>
        <taxon>Viridiplantae</taxon>
        <taxon>Streptophyta</taxon>
        <taxon>Embryophyta</taxon>
        <taxon>Tracheophyta</taxon>
        <taxon>Spermatophyta</taxon>
        <taxon>Magnoliopsida</taxon>
        <taxon>Proteales</taxon>
        <taxon>Nelumbonaceae</taxon>
        <taxon>Nelumbo</taxon>
    </lineage>
</organism>
<evidence type="ECO:0000313" key="1">
    <source>
        <dbReference type="EMBL" id="DAD33237.1"/>
    </source>
</evidence>
<evidence type="ECO:0000313" key="2">
    <source>
        <dbReference type="Proteomes" id="UP000607653"/>
    </source>
</evidence>
<dbReference type="EMBL" id="DUZY01000003">
    <property type="protein sequence ID" value="DAD33237.1"/>
    <property type="molecule type" value="Genomic_DNA"/>
</dbReference>
<dbReference type="AlphaFoldDB" id="A0A822YL55"/>
<dbReference type="Proteomes" id="UP000607653">
    <property type="component" value="Unassembled WGS sequence"/>
</dbReference>
<accession>A0A822YL55</accession>
<protein>
    <submittedName>
        <fullName evidence="1">Uncharacterized protein</fullName>
    </submittedName>
</protein>
<sequence length="45" mass="5265">MEWRCFPRPPIRRSHNELGLKILSSLHPQPLPLQTGKKKKNNNTC</sequence>
<keyword evidence="2" id="KW-1185">Reference proteome</keyword>
<comment type="caution">
    <text evidence="1">The sequence shown here is derived from an EMBL/GenBank/DDBJ whole genome shotgun (WGS) entry which is preliminary data.</text>
</comment>
<reference evidence="1 2" key="1">
    <citation type="journal article" date="2020" name="Mol. Biol. Evol.">
        <title>Distinct Expression and Methylation Patterns for Genes with Different Fates following a Single Whole-Genome Duplication in Flowering Plants.</title>
        <authorList>
            <person name="Shi T."/>
            <person name="Rahmani R.S."/>
            <person name="Gugger P.F."/>
            <person name="Wang M."/>
            <person name="Li H."/>
            <person name="Zhang Y."/>
            <person name="Li Z."/>
            <person name="Wang Q."/>
            <person name="Van de Peer Y."/>
            <person name="Marchal K."/>
            <person name="Chen J."/>
        </authorList>
    </citation>
    <scope>NUCLEOTIDE SEQUENCE [LARGE SCALE GENOMIC DNA]</scope>
    <source>
        <tissue evidence="1">Leaf</tissue>
    </source>
</reference>
<proteinExistence type="predicted"/>
<name>A0A822YL55_NELNU</name>
<gene>
    <name evidence="1" type="ORF">HUJ06_012088</name>
</gene>